<comment type="caution">
    <text evidence="1">The sequence shown here is derived from an EMBL/GenBank/DDBJ whole genome shotgun (WGS) entry which is preliminary data.</text>
</comment>
<sequence>MKIDIPASIQIPQKLFDNGQARVTTDEANTSEEMADHVTSAIYHKNEPVVPSTYGNQQVKGFHASYIEAPDAMMARTGKVIGIFTTGIGERSVELETSYIIALDELSSVLREKDWGFSVQGGKLKVMEGSDSLSEKELQLITNALEEAGVNTAAHHVANAVIEMIQTDRGPDGLSRGIGQYDVNISNFAEVVDLRRHIEEHQPSGKFGKGLVNPNNVESRYYLSGIGIMDQVAVKADKSFLAPHR</sequence>
<dbReference type="RefSeq" id="WP_115840343.1">
    <property type="nucleotide sequence ID" value="NZ_AP028878.1"/>
</dbReference>
<evidence type="ECO:0000313" key="2">
    <source>
        <dbReference type="Proteomes" id="UP000013165"/>
    </source>
</evidence>
<dbReference type="AlphaFoldDB" id="N6WZC1"/>
<dbReference type="HOGENOM" id="CLU_1080988_0_0_6"/>
<dbReference type="OrthoDB" id="6310938at2"/>
<name>N6WZC1_9GAMM</name>
<gene>
    <name evidence="1" type="ORF">J057_22005</name>
</gene>
<dbReference type="EMBL" id="APLQ01000014">
    <property type="protein sequence ID" value="ENO14113.2"/>
    <property type="molecule type" value="Genomic_DNA"/>
</dbReference>
<evidence type="ECO:0000313" key="1">
    <source>
        <dbReference type="EMBL" id="ENO14113.2"/>
    </source>
</evidence>
<dbReference type="PATRIC" id="fig|626887.3.peg.4405"/>
<keyword evidence="2" id="KW-1185">Reference proteome</keyword>
<proteinExistence type="predicted"/>
<accession>N6WZC1</accession>
<dbReference type="Proteomes" id="UP000013165">
    <property type="component" value="Unassembled WGS sequence"/>
</dbReference>
<dbReference type="STRING" id="626887.J057_22005"/>
<protein>
    <submittedName>
        <fullName evidence="1">Uncharacterized protein</fullName>
    </submittedName>
</protein>
<reference evidence="1 2" key="1">
    <citation type="journal article" date="2013" name="Genome Announc.">
        <title>Genome Sequence of the Polycyclic Aromatic Hydrocarbon-Degrading Bacterium Strain Marinobacter nanhaiticus D15-8WT.</title>
        <authorList>
            <person name="Cui Z."/>
            <person name="Gao W."/>
            <person name="Li Q."/>
            <person name="Xu G."/>
            <person name="Zheng L."/>
        </authorList>
    </citation>
    <scope>NUCLEOTIDE SEQUENCE [LARGE SCALE GENOMIC DNA]</scope>
    <source>
        <strain evidence="1 2">D15-8W</strain>
    </source>
</reference>
<organism evidence="1 2">
    <name type="scientific">Marinobacter nanhaiticus D15-8W</name>
    <dbReference type="NCBI Taxonomy" id="626887"/>
    <lineage>
        <taxon>Bacteria</taxon>
        <taxon>Pseudomonadati</taxon>
        <taxon>Pseudomonadota</taxon>
        <taxon>Gammaproteobacteria</taxon>
        <taxon>Pseudomonadales</taxon>
        <taxon>Marinobacteraceae</taxon>
        <taxon>Marinobacter</taxon>
    </lineage>
</organism>